<accession>A0ABW5LFE0</accession>
<protein>
    <submittedName>
        <fullName evidence="1">Grasp-with-spasm system SPASM domain peptide maturase</fullName>
    </submittedName>
</protein>
<dbReference type="InterPro" id="IPR026497">
    <property type="entry name" value="GRASP-with-SPASM"/>
</dbReference>
<name>A0ABW5LFE0_9FLAO</name>
<dbReference type="NCBIfam" id="TIGR04193">
    <property type="entry name" value="SPASM_w_grasp"/>
    <property type="match status" value="1"/>
</dbReference>
<organism evidence="1 2">
    <name type="scientific">Aquimarina rubra</name>
    <dbReference type="NCBI Taxonomy" id="1920033"/>
    <lineage>
        <taxon>Bacteria</taxon>
        <taxon>Pseudomonadati</taxon>
        <taxon>Bacteroidota</taxon>
        <taxon>Flavobacteriia</taxon>
        <taxon>Flavobacteriales</taxon>
        <taxon>Flavobacteriaceae</taxon>
        <taxon>Aquimarina</taxon>
    </lineage>
</organism>
<dbReference type="EMBL" id="JBHULE010000019">
    <property type="protein sequence ID" value="MFD2563289.1"/>
    <property type="molecule type" value="Genomic_DNA"/>
</dbReference>
<dbReference type="InterPro" id="IPR013785">
    <property type="entry name" value="Aldolase_TIM"/>
</dbReference>
<dbReference type="InterPro" id="IPR058240">
    <property type="entry name" value="rSAM_sf"/>
</dbReference>
<comment type="caution">
    <text evidence="1">The sequence shown here is derived from an EMBL/GenBank/DDBJ whole genome shotgun (WGS) entry which is preliminary data.</text>
</comment>
<dbReference type="NCBIfam" id="TIGR04085">
    <property type="entry name" value="rSAM_more_4Fe4S"/>
    <property type="match status" value="1"/>
</dbReference>
<keyword evidence="2" id="KW-1185">Reference proteome</keyword>
<reference evidence="2" key="1">
    <citation type="journal article" date="2019" name="Int. J. Syst. Evol. Microbiol.">
        <title>The Global Catalogue of Microorganisms (GCM) 10K type strain sequencing project: providing services to taxonomists for standard genome sequencing and annotation.</title>
        <authorList>
            <consortium name="The Broad Institute Genomics Platform"/>
            <consortium name="The Broad Institute Genome Sequencing Center for Infectious Disease"/>
            <person name="Wu L."/>
            <person name="Ma J."/>
        </authorList>
    </citation>
    <scope>NUCLEOTIDE SEQUENCE [LARGE SCALE GENOMIC DNA]</scope>
    <source>
        <strain evidence="2">KCTC 52274</strain>
    </source>
</reference>
<dbReference type="RefSeq" id="WP_378292587.1">
    <property type="nucleotide sequence ID" value="NZ_JBHULE010000019.1"/>
</dbReference>
<dbReference type="InterPro" id="IPR023885">
    <property type="entry name" value="4Fe4S-binding_SPASM_dom"/>
</dbReference>
<evidence type="ECO:0000313" key="1">
    <source>
        <dbReference type="EMBL" id="MFD2563289.1"/>
    </source>
</evidence>
<dbReference type="Proteomes" id="UP001597319">
    <property type="component" value="Unassembled WGS sequence"/>
</dbReference>
<gene>
    <name evidence="1" type="primary">gwsS</name>
    <name evidence="1" type="ORF">ACFSR1_11480</name>
</gene>
<proteinExistence type="predicted"/>
<evidence type="ECO:0000313" key="2">
    <source>
        <dbReference type="Proteomes" id="UP001597319"/>
    </source>
</evidence>
<dbReference type="Gene3D" id="3.20.20.70">
    <property type="entry name" value="Aldolase class I"/>
    <property type="match status" value="1"/>
</dbReference>
<dbReference type="SUPFAM" id="SSF102114">
    <property type="entry name" value="Radical SAM enzymes"/>
    <property type="match status" value="1"/>
</dbReference>
<sequence>MNKKYFKLFANCKLVEGYKRSVIVDTQRNEIFHVSNSLIPILTSLNDSPIADVKITYESDDIQEYLDFLIANELGFYTDTPNLFTDIDTKWDSPDQITNAIIDYNKSSNYDFKHVFNTLDTVNCTTIQIRFFDRISWTFLLDILDLIKGKRISSVELLLKYNPEISFEDYRYLVQNYLRIKGMVIHGSPKDVVTRLATARNKEKFVYTDQTITDQTHCGIISTSLFAPTLLHHNESLYFNSCLHRKIGVDVNGNIKNCPTLEDSYGNIKEVSSLKEIVELASFQELWGVTKNQIDECKVCEYRTVCSDCRAHMSKDEIKTAKPKKCNYNPYEAKWF</sequence>